<reference evidence="1" key="2">
    <citation type="submission" date="2020-11" db="EMBL/GenBank/DDBJ databases">
        <authorList>
            <person name="McCartney M.A."/>
            <person name="Auch B."/>
            <person name="Kono T."/>
            <person name="Mallez S."/>
            <person name="Becker A."/>
            <person name="Gohl D.M."/>
            <person name="Silverstein K.A.T."/>
            <person name="Koren S."/>
            <person name="Bechman K.B."/>
            <person name="Herman A."/>
            <person name="Abrahante J.E."/>
            <person name="Garbe J."/>
        </authorList>
    </citation>
    <scope>NUCLEOTIDE SEQUENCE</scope>
    <source>
        <strain evidence="1">Duluth1</strain>
        <tissue evidence="1">Whole animal</tissue>
    </source>
</reference>
<reference evidence="1" key="1">
    <citation type="journal article" date="2019" name="bioRxiv">
        <title>The Genome of the Zebra Mussel, Dreissena polymorpha: A Resource for Invasive Species Research.</title>
        <authorList>
            <person name="McCartney M.A."/>
            <person name="Auch B."/>
            <person name="Kono T."/>
            <person name="Mallez S."/>
            <person name="Zhang Y."/>
            <person name="Obille A."/>
            <person name="Becker A."/>
            <person name="Abrahante J.E."/>
            <person name="Garbe J."/>
            <person name="Badalamenti J.P."/>
            <person name="Herman A."/>
            <person name="Mangelson H."/>
            <person name="Liachko I."/>
            <person name="Sullivan S."/>
            <person name="Sone E.D."/>
            <person name="Koren S."/>
            <person name="Silverstein K.A.T."/>
            <person name="Beckman K.B."/>
            <person name="Gohl D.M."/>
        </authorList>
    </citation>
    <scope>NUCLEOTIDE SEQUENCE</scope>
    <source>
        <strain evidence="1">Duluth1</strain>
        <tissue evidence="1">Whole animal</tissue>
    </source>
</reference>
<evidence type="ECO:0000313" key="2">
    <source>
        <dbReference type="Proteomes" id="UP000828390"/>
    </source>
</evidence>
<protein>
    <submittedName>
        <fullName evidence="1">Uncharacterized protein</fullName>
    </submittedName>
</protein>
<dbReference type="AlphaFoldDB" id="A0A9D4LNG9"/>
<gene>
    <name evidence="1" type="ORF">DPMN_023746</name>
</gene>
<organism evidence="1 2">
    <name type="scientific">Dreissena polymorpha</name>
    <name type="common">Zebra mussel</name>
    <name type="synonym">Mytilus polymorpha</name>
    <dbReference type="NCBI Taxonomy" id="45954"/>
    <lineage>
        <taxon>Eukaryota</taxon>
        <taxon>Metazoa</taxon>
        <taxon>Spiralia</taxon>
        <taxon>Lophotrochozoa</taxon>
        <taxon>Mollusca</taxon>
        <taxon>Bivalvia</taxon>
        <taxon>Autobranchia</taxon>
        <taxon>Heteroconchia</taxon>
        <taxon>Euheterodonta</taxon>
        <taxon>Imparidentia</taxon>
        <taxon>Neoheterodontei</taxon>
        <taxon>Myida</taxon>
        <taxon>Dreissenoidea</taxon>
        <taxon>Dreissenidae</taxon>
        <taxon>Dreissena</taxon>
    </lineage>
</organism>
<keyword evidence="2" id="KW-1185">Reference proteome</keyword>
<accession>A0A9D4LNG9</accession>
<dbReference type="EMBL" id="JAIWYP010000002">
    <property type="protein sequence ID" value="KAH3860823.1"/>
    <property type="molecule type" value="Genomic_DNA"/>
</dbReference>
<name>A0A9D4LNG9_DREPO</name>
<sequence>MEDWLRFFGFSQICDSSEDEKSESPLLCSIPNSAHQAIMESDTLFAAASGKTTMSFLLVDEDPLLSICDPGSVLAKADSSIVSAAEEVVSTIAKELC</sequence>
<comment type="caution">
    <text evidence="1">The sequence shown here is derived from an EMBL/GenBank/DDBJ whole genome shotgun (WGS) entry which is preliminary data.</text>
</comment>
<evidence type="ECO:0000313" key="1">
    <source>
        <dbReference type="EMBL" id="KAH3860823.1"/>
    </source>
</evidence>
<dbReference type="Proteomes" id="UP000828390">
    <property type="component" value="Unassembled WGS sequence"/>
</dbReference>
<proteinExistence type="predicted"/>